<dbReference type="InterPro" id="IPR054798">
    <property type="entry name" value="Spaf_1101-like"/>
</dbReference>
<evidence type="ECO:0000313" key="2">
    <source>
        <dbReference type="EMBL" id="KIL43785.1"/>
    </source>
</evidence>
<dbReference type="Pfam" id="PF13476">
    <property type="entry name" value="AAA_23"/>
    <property type="match status" value="1"/>
</dbReference>
<dbReference type="AlphaFoldDB" id="A0A0C2R0D1"/>
<dbReference type="Gene3D" id="3.40.50.300">
    <property type="entry name" value="P-loop containing nucleotide triphosphate hydrolases"/>
    <property type="match status" value="2"/>
</dbReference>
<dbReference type="InterPro" id="IPR038729">
    <property type="entry name" value="Rad50/SbcC_AAA"/>
</dbReference>
<dbReference type="PANTHER" id="PTHR32182">
    <property type="entry name" value="DNA REPLICATION AND REPAIR PROTEIN RECF"/>
    <property type="match status" value="1"/>
</dbReference>
<dbReference type="Gene3D" id="3.20.20.140">
    <property type="entry name" value="Metal-dependent hydrolases"/>
    <property type="match status" value="1"/>
</dbReference>
<dbReference type="PATRIC" id="fig|220754.4.peg.3317"/>
<feature type="domain" description="Rad50/SbcC-type AAA" evidence="1">
    <location>
        <begin position="350"/>
        <end position="561"/>
    </location>
</feature>
<dbReference type="SUPFAM" id="SSF89550">
    <property type="entry name" value="PHP domain-like"/>
    <property type="match status" value="1"/>
</dbReference>
<reference evidence="2 3" key="1">
    <citation type="submission" date="2015-01" db="EMBL/GenBank/DDBJ databases">
        <title>Jeotgalibacillus campisalis genome sequencing.</title>
        <authorList>
            <person name="Goh K.M."/>
            <person name="Chan K.-G."/>
            <person name="Yaakop A.S."/>
            <person name="Ee R."/>
            <person name="Gan H.M."/>
            <person name="Chan C.S."/>
        </authorList>
    </citation>
    <scope>NUCLEOTIDE SEQUENCE [LARGE SCALE GENOMIC DNA]</scope>
    <source>
        <strain evidence="2 3">SF-57</strain>
    </source>
</reference>
<dbReference type="GO" id="GO:0000731">
    <property type="term" value="P:DNA synthesis involved in DNA repair"/>
    <property type="evidence" value="ECO:0007669"/>
    <property type="project" value="TreeGrafter"/>
</dbReference>
<organism evidence="2 3">
    <name type="scientific">Jeotgalibacillus campisalis</name>
    <dbReference type="NCBI Taxonomy" id="220754"/>
    <lineage>
        <taxon>Bacteria</taxon>
        <taxon>Bacillati</taxon>
        <taxon>Bacillota</taxon>
        <taxon>Bacilli</taxon>
        <taxon>Bacillales</taxon>
        <taxon>Caryophanaceae</taxon>
        <taxon>Jeotgalibacillus</taxon>
    </lineage>
</organism>
<proteinExistence type="predicted"/>
<evidence type="ECO:0000313" key="3">
    <source>
        <dbReference type="Proteomes" id="UP000031972"/>
    </source>
</evidence>
<dbReference type="NCBIfam" id="NF045781">
    <property type="entry name" value="Spaf1101_AAA_ATP"/>
    <property type="match status" value="1"/>
</dbReference>
<dbReference type="SUPFAM" id="SSF52540">
    <property type="entry name" value="P-loop containing nucleoside triphosphate hydrolases"/>
    <property type="match status" value="1"/>
</dbReference>
<sequence>MMGDYESLKSAIDTIGSSKQTYGVLKKCEFHFHTPASHDYELIPGKKYNELTISSIIKYSVLVGYLTEENGNEIHNKINFYQSQEYFTELKKKEKPFASFKEYIAYMLIAHKMFAEEIEVAIISDHNTIQGFKKLEYALEEYFQGRIKNIHSKKPIKLFLGVEISCSEQNHLVAIFDENNFDNVQDFLGDVIISELEGTYHTSEYLMKEISINLDGLAYIAHLNTSNLHGSGLYNKTLFSSEYMNVFGLTALDKETSHRNRIRNHNKFAAISLGVIHESDSHSIETIGQRNTWIKFNKTNFASLKKSFHNHPINIYKKKPIKSDVFIKGVTVSSGDNGFLVKSPNKPSGENFTINFSRDLNCIIGGRGSGKSTIINILEIALTLEVNDIATLEFISKHKKIYLNFYFKNVEYILEFTPQVKDLDREYFSNSIFLEKAFIDKSDEKIHLSLNWIQLFRIEQDKFIKLDSQDTSRLLDNIYRRSYSINNIINKINQGKVDDFIKDIVLFGLEGDDFSTYTNNLKRVQDRSFNKYVRENIDEMILAINKRKKSIEKVINDFNKSNNNLLEVVYSPKIKNSDYYLNNLLEHISSQQKLLNTFLTWDDVARYIQQISQKIGYLTFLKLLLKKNYNYLDKELDIGKMVQKSRFNYSDVISETSEVSEKNKPLLYSEIFKKITNNRFLVEESILMWFDVIDEFTLRFNINSREQTSTNGPLMKDVTEMSLGQKVVSILSFVFNFGNYIGDNTPLVIDQPEDNLDNQYIYKNLVESLKQIKNNRQVIIVTHNSTIVTNSGTEQVIVMESNNKKGWVENSGYPSDTKIAKHIINCLEGGVDSFKHKMGTYSLFVEELR</sequence>
<dbReference type="OrthoDB" id="9791620at2"/>
<dbReference type="PANTHER" id="PTHR32182:SF22">
    <property type="entry name" value="ATP-DEPENDENT ENDONUCLEASE, OLD FAMILY-RELATED"/>
    <property type="match status" value="1"/>
</dbReference>
<dbReference type="GO" id="GO:0006302">
    <property type="term" value="P:double-strand break repair"/>
    <property type="evidence" value="ECO:0007669"/>
    <property type="project" value="TreeGrafter"/>
</dbReference>
<dbReference type="InterPro" id="IPR027417">
    <property type="entry name" value="P-loop_NTPase"/>
</dbReference>
<protein>
    <recommendedName>
        <fullName evidence="1">Rad50/SbcC-type AAA domain-containing protein</fullName>
    </recommendedName>
</protein>
<name>A0A0C2R0D1_9BACL</name>
<gene>
    <name evidence="2" type="ORF">KR50_33050</name>
</gene>
<dbReference type="Proteomes" id="UP000031972">
    <property type="component" value="Unassembled WGS sequence"/>
</dbReference>
<keyword evidence="3" id="KW-1185">Reference proteome</keyword>
<evidence type="ECO:0000259" key="1">
    <source>
        <dbReference type="Pfam" id="PF13476"/>
    </source>
</evidence>
<accession>A0A0C2R0D1</accession>
<dbReference type="RefSeq" id="WP_052477167.1">
    <property type="nucleotide sequence ID" value="NZ_JXRR01000021.1"/>
</dbReference>
<dbReference type="EMBL" id="JXRR01000021">
    <property type="protein sequence ID" value="KIL43785.1"/>
    <property type="molecule type" value="Genomic_DNA"/>
</dbReference>
<comment type="caution">
    <text evidence="2">The sequence shown here is derived from an EMBL/GenBank/DDBJ whole genome shotgun (WGS) entry which is preliminary data.</text>
</comment>
<dbReference type="InterPro" id="IPR016195">
    <property type="entry name" value="Pol/histidinol_Pase-like"/>
</dbReference>